<dbReference type="OrthoDB" id="284782at2759"/>
<keyword evidence="2" id="KW-0677">Repeat</keyword>
<dbReference type="InterPro" id="IPR020472">
    <property type="entry name" value="WD40_PAC1"/>
</dbReference>
<evidence type="ECO:0000313" key="5">
    <source>
        <dbReference type="EMBL" id="TPP59033.1"/>
    </source>
</evidence>
<dbReference type="SUPFAM" id="SSF50978">
    <property type="entry name" value="WD40 repeat-like"/>
    <property type="match status" value="1"/>
</dbReference>
<evidence type="ECO:0000256" key="1">
    <source>
        <dbReference type="ARBA" id="ARBA00022574"/>
    </source>
</evidence>
<evidence type="ECO:0000256" key="3">
    <source>
        <dbReference type="HAMAP-Rule" id="MF_03037"/>
    </source>
</evidence>
<keyword evidence="6" id="KW-1185">Reference proteome</keyword>
<organism evidence="5 6">
    <name type="scientific">Fasciola gigantica</name>
    <name type="common">Giant liver fluke</name>
    <dbReference type="NCBI Taxonomy" id="46835"/>
    <lineage>
        <taxon>Eukaryota</taxon>
        <taxon>Metazoa</taxon>
        <taxon>Spiralia</taxon>
        <taxon>Lophotrochozoa</taxon>
        <taxon>Platyhelminthes</taxon>
        <taxon>Trematoda</taxon>
        <taxon>Digenea</taxon>
        <taxon>Plagiorchiida</taxon>
        <taxon>Echinostomata</taxon>
        <taxon>Echinostomatoidea</taxon>
        <taxon>Fasciolidae</taxon>
        <taxon>Fasciola</taxon>
    </lineage>
</organism>
<feature type="repeat" description="WD" evidence="4">
    <location>
        <begin position="149"/>
        <end position="181"/>
    </location>
</feature>
<comment type="function">
    <text evidence="3">Essential component of the cytosolic iron-sulfur (Fe/S) protein assembly machinery. Required for the maturation of extramitochondrial Fe/S proteins.</text>
</comment>
<feature type="repeat" description="WD" evidence="4">
    <location>
        <begin position="104"/>
        <end position="145"/>
    </location>
</feature>
<dbReference type="InterPro" id="IPR001680">
    <property type="entry name" value="WD40_rpt"/>
</dbReference>
<evidence type="ECO:0000256" key="4">
    <source>
        <dbReference type="PROSITE-ProRule" id="PRU00221"/>
    </source>
</evidence>
<comment type="similarity">
    <text evidence="3">Belongs to the WD repeat CIA1 family.</text>
</comment>
<dbReference type="PANTHER" id="PTHR19920:SF0">
    <property type="entry name" value="CYTOSOLIC IRON-SULFUR PROTEIN ASSEMBLY PROTEIN CIAO1-RELATED"/>
    <property type="match status" value="1"/>
</dbReference>
<dbReference type="InterPro" id="IPR015943">
    <property type="entry name" value="WD40/YVTN_repeat-like_dom_sf"/>
</dbReference>
<feature type="repeat" description="WD" evidence="4">
    <location>
        <begin position="56"/>
        <end position="89"/>
    </location>
</feature>
<dbReference type="PANTHER" id="PTHR19920">
    <property type="entry name" value="WD40 PROTEIN CIAO1"/>
    <property type="match status" value="1"/>
</dbReference>
<evidence type="ECO:0000256" key="2">
    <source>
        <dbReference type="ARBA" id="ARBA00022737"/>
    </source>
</evidence>
<dbReference type="Gene3D" id="2.130.10.10">
    <property type="entry name" value="YVTN repeat-like/Quinoprotein amine dehydrogenase"/>
    <property type="match status" value="1"/>
</dbReference>
<dbReference type="HAMAP" id="MF_03037">
    <property type="entry name" value="ciao1"/>
    <property type="match status" value="1"/>
</dbReference>
<dbReference type="EMBL" id="SUNJ01011240">
    <property type="protein sequence ID" value="TPP59033.1"/>
    <property type="molecule type" value="Genomic_DNA"/>
</dbReference>
<evidence type="ECO:0000313" key="6">
    <source>
        <dbReference type="Proteomes" id="UP000316759"/>
    </source>
</evidence>
<sequence length="364" mass="40366">MMLAKQLASVKASSSRVWCVTWSHKGDILGSSGEDKSIVLWTVAADGVWDRNLVVPNSHSRAVRRLSWSPCDNYLASASFDTTIIIWKIIRNDGSVDAEALATLEGHTSEVKCVSWSPSGHLLASCGRDKSVWLWEFDDEEDVQCVSVLQPHSQDVKCVCWHPFDEMLVSSSYDDTINLYKEEMDDWTLAVTLNGHSSTVWKVEFSPCGRILASCSTDCTVKLWTFRAEADKFKGSSWFCLSTLAGHHTDVVFDLAWSHDGEYLASVGADNRLCIFRFSNPILTTVAGQPQLSEIPTLWCHIPMAHTEDINSVCWSPIAAQPTGSDSLDYTTRKILCTAGDDGLIRFWAVPSCDPMNSLELAVD</sequence>
<comment type="caution">
    <text evidence="5">The sequence shown here is derived from an EMBL/GenBank/DDBJ whole genome shotgun (WGS) entry which is preliminary data.</text>
</comment>
<dbReference type="GO" id="GO:0097361">
    <property type="term" value="C:cytosolic [4Fe-4S] assembly targeting complex"/>
    <property type="evidence" value="ECO:0007669"/>
    <property type="project" value="InterPro"/>
</dbReference>
<dbReference type="Pfam" id="PF00400">
    <property type="entry name" value="WD40"/>
    <property type="match status" value="7"/>
</dbReference>
<dbReference type="AlphaFoldDB" id="A0A504YD74"/>
<name>A0A504YD74_FASGI</name>
<dbReference type="InterPro" id="IPR036322">
    <property type="entry name" value="WD40_repeat_dom_sf"/>
</dbReference>
<feature type="repeat" description="WD" evidence="4">
    <location>
        <begin position="193"/>
        <end position="227"/>
    </location>
</feature>
<dbReference type="InterPro" id="IPR028608">
    <property type="entry name" value="CIAO1/Cia1"/>
</dbReference>
<accession>A0A504YD74</accession>
<proteinExistence type="inferred from homology"/>
<dbReference type="PRINTS" id="PR00320">
    <property type="entry name" value="GPROTEINBRPT"/>
</dbReference>
<protein>
    <recommendedName>
        <fullName evidence="3">Probable cytosolic iron-sulfur protein assembly protein CIAO1 homolog</fullName>
    </recommendedName>
</protein>
<dbReference type="InterPro" id="IPR019775">
    <property type="entry name" value="WD40_repeat_CS"/>
</dbReference>
<dbReference type="CDD" id="cd00200">
    <property type="entry name" value="WD40"/>
    <property type="match status" value="1"/>
</dbReference>
<dbReference type="STRING" id="46835.A0A504YD74"/>
<dbReference type="Proteomes" id="UP000316759">
    <property type="component" value="Unassembled WGS sequence"/>
</dbReference>
<dbReference type="PROSITE" id="PS50082">
    <property type="entry name" value="WD_REPEATS_2"/>
    <property type="match status" value="5"/>
</dbReference>
<dbReference type="SMART" id="SM00320">
    <property type="entry name" value="WD40"/>
    <property type="match status" value="7"/>
</dbReference>
<dbReference type="PROSITE" id="PS50294">
    <property type="entry name" value="WD_REPEATS_REGION"/>
    <property type="match status" value="3"/>
</dbReference>
<dbReference type="PROSITE" id="PS00678">
    <property type="entry name" value="WD_REPEATS_1"/>
    <property type="match status" value="1"/>
</dbReference>
<dbReference type="GO" id="GO:0016226">
    <property type="term" value="P:iron-sulfur cluster assembly"/>
    <property type="evidence" value="ECO:0007669"/>
    <property type="project" value="UniProtKB-UniRule"/>
</dbReference>
<feature type="repeat" description="WD" evidence="4">
    <location>
        <begin position="10"/>
        <end position="43"/>
    </location>
</feature>
<keyword evidence="1 4" id="KW-0853">WD repeat</keyword>
<reference evidence="5 6" key="1">
    <citation type="submission" date="2019-04" db="EMBL/GenBank/DDBJ databases">
        <title>Annotation for the trematode Fasciola gigantica.</title>
        <authorList>
            <person name="Choi Y.-J."/>
        </authorList>
    </citation>
    <scope>NUCLEOTIDE SEQUENCE [LARGE SCALE GENOMIC DNA]</scope>
    <source>
        <strain evidence="5">Uganda_cow_1</strain>
    </source>
</reference>
<gene>
    <name evidence="5" type="ORF">FGIG_01997</name>
</gene>